<evidence type="ECO:0000313" key="17">
    <source>
        <dbReference type="EMBL" id="CAB5009149.1"/>
    </source>
</evidence>
<organism evidence="11">
    <name type="scientific">freshwater metagenome</name>
    <dbReference type="NCBI Taxonomy" id="449393"/>
    <lineage>
        <taxon>unclassified sequences</taxon>
        <taxon>metagenomes</taxon>
        <taxon>ecological metagenomes</taxon>
    </lineage>
</organism>
<proteinExistence type="predicted"/>
<comment type="pathway">
    <text evidence="2">Amino-acid degradation; L-proline degradation into L-glutamate; L-glutamate from L-proline: step 1/2.</text>
</comment>
<dbReference type="InterPro" id="IPR008219">
    <property type="entry name" value="PRODH_bac_arc"/>
</dbReference>
<dbReference type="GO" id="GO:0010133">
    <property type="term" value="P:L-proline catabolic process to L-glutamate"/>
    <property type="evidence" value="ECO:0007669"/>
    <property type="project" value="UniProtKB-UniPathway"/>
</dbReference>
<comment type="cofactor">
    <cofactor evidence="1">
        <name>FAD</name>
        <dbReference type="ChEBI" id="CHEBI:57692"/>
    </cofactor>
</comment>
<dbReference type="InterPro" id="IPR029041">
    <property type="entry name" value="FAD-linked_oxidoreductase-like"/>
</dbReference>
<dbReference type="PANTHER" id="PTHR13914:SF0">
    <property type="entry name" value="PROLINE DEHYDROGENASE 1, MITOCHONDRIAL"/>
    <property type="match status" value="1"/>
</dbReference>
<keyword evidence="4" id="KW-0285">Flavoprotein</keyword>
<keyword evidence="7" id="KW-0560">Oxidoreductase</keyword>
<keyword evidence="5" id="KW-0547">Nucleotide-binding</keyword>
<gene>
    <name evidence="13" type="ORF">UFOPK2648_00300</name>
    <name evidence="14" type="ORF">UFOPK2824_00061</name>
    <name evidence="15" type="ORF">UFOPK3037_00513</name>
    <name evidence="16" type="ORF">UFOPK3278_00181</name>
    <name evidence="11" type="ORF">UFOPK3406_00051</name>
    <name evidence="12" type="ORF">UFOPK3925_00234</name>
    <name evidence="17" type="ORF">UFOPK4097_00210</name>
    <name evidence="18" type="ORF">UFOPK4301_00960</name>
</gene>
<dbReference type="EMBL" id="CAFBPK010000002">
    <property type="protein sequence ID" value="CAB5009149.1"/>
    <property type="molecule type" value="Genomic_DNA"/>
</dbReference>
<evidence type="ECO:0000256" key="6">
    <source>
        <dbReference type="ARBA" id="ARBA00022827"/>
    </source>
</evidence>
<dbReference type="EMBL" id="CAESAD010000001">
    <property type="protein sequence ID" value="CAB4331557.1"/>
    <property type="molecule type" value="Genomic_DNA"/>
</dbReference>
<evidence type="ECO:0000313" key="14">
    <source>
        <dbReference type="EMBL" id="CAB4739595.1"/>
    </source>
</evidence>
<dbReference type="EMBL" id="CAEZZD010000004">
    <property type="protein sequence ID" value="CAB4739595.1"/>
    <property type="molecule type" value="Genomic_DNA"/>
</dbReference>
<dbReference type="Gene3D" id="3.20.20.220">
    <property type="match status" value="1"/>
</dbReference>
<comment type="catalytic activity">
    <reaction evidence="9">
        <text>L-proline + a quinone = (S)-1-pyrroline-5-carboxylate + a quinol + H(+)</text>
        <dbReference type="Rhea" id="RHEA:23784"/>
        <dbReference type="ChEBI" id="CHEBI:15378"/>
        <dbReference type="ChEBI" id="CHEBI:17388"/>
        <dbReference type="ChEBI" id="CHEBI:24646"/>
        <dbReference type="ChEBI" id="CHEBI:60039"/>
        <dbReference type="ChEBI" id="CHEBI:132124"/>
        <dbReference type="EC" id="1.5.5.2"/>
    </reaction>
</comment>
<evidence type="ECO:0000313" key="18">
    <source>
        <dbReference type="EMBL" id="CAB5051076.1"/>
    </source>
</evidence>
<feature type="domain" description="Proline dehydrogenase" evidence="10">
    <location>
        <begin position="42"/>
        <end position="299"/>
    </location>
</feature>
<evidence type="ECO:0000313" key="16">
    <source>
        <dbReference type="EMBL" id="CAB4845993.1"/>
    </source>
</evidence>
<keyword evidence="8" id="KW-0642">Proline metabolism</keyword>
<dbReference type="UniPathway" id="UPA00261">
    <property type="reaction ID" value="UER00373"/>
</dbReference>
<evidence type="ECO:0000313" key="13">
    <source>
        <dbReference type="EMBL" id="CAB4700560.1"/>
    </source>
</evidence>
<evidence type="ECO:0000256" key="9">
    <source>
        <dbReference type="ARBA" id="ARBA00048779"/>
    </source>
</evidence>
<evidence type="ECO:0000313" key="12">
    <source>
        <dbReference type="EMBL" id="CAB4331557.1"/>
    </source>
</evidence>
<protein>
    <recommendedName>
        <fullName evidence="3">proline dehydrogenase</fullName>
        <ecNumber evidence="3">1.5.5.2</ecNumber>
    </recommendedName>
</protein>
<evidence type="ECO:0000256" key="5">
    <source>
        <dbReference type="ARBA" id="ARBA00022741"/>
    </source>
</evidence>
<dbReference type="EMBL" id="CAFBQG010000122">
    <property type="protein sequence ID" value="CAB5051076.1"/>
    <property type="molecule type" value="Genomic_DNA"/>
</dbReference>
<evidence type="ECO:0000256" key="8">
    <source>
        <dbReference type="ARBA" id="ARBA00023062"/>
    </source>
</evidence>
<keyword evidence="6" id="KW-0274">FAD</keyword>
<dbReference type="PANTHER" id="PTHR13914">
    <property type="entry name" value="PROLINE OXIDASE"/>
    <property type="match status" value="1"/>
</dbReference>
<dbReference type="InterPro" id="IPR015659">
    <property type="entry name" value="Proline_oxidase"/>
</dbReference>
<dbReference type="PIRSF" id="PIRSF000196">
    <property type="entry name" value="Pro_dehydrog"/>
    <property type="match status" value="1"/>
</dbReference>
<reference evidence="11" key="1">
    <citation type="submission" date="2020-05" db="EMBL/GenBank/DDBJ databases">
        <authorList>
            <person name="Chiriac C."/>
            <person name="Salcher M."/>
            <person name="Ghai R."/>
            <person name="Kavagutti S V."/>
        </authorList>
    </citation>
    <scope>NUCLEOTIDE SEQUENCE</scope>
</reference>
<evidence type="ECO:0000256" key="7">
    <source>
        <dbReference type="ARBA" id="ARBA00023002"/>
    </source>
</evidence>
<accession>A0A6J5YPA1</accession>
<evidence type="ECO:0000256" key="2">
    <source>
        <dbReference type="ARBA" id="ARBA00004739"/>
    </source>
</evidence>
<dbReference type="EMBL" id="CAEZYC010000008">
    <property type="protein sequence ID" value="CAB4700560.1"/>
    <property type="molecule type" value="Genomic_DNA"/>
</dbReference>
<dbReference type="EMBL" id="CAFAAO010000005">
    <property type="protein sequence ID" value="CAB4799175.1"/>
    <property type="molecule type" value="Genomic_DNA"/>
</dbReference>
<dbReference type="GO" id="GO:0004657">
    <property type="term" value="F:proline dehydrogenase activity"/>
    <property type="evidence" value="ECO:0007669"/>
    <property type="project" value="UniProtKB-EC"/>
</dbReference>
<dbReference type="GO" id="GO:0000166">
    <property type="term" value="F:nucleotide binding"/>
    <property type="evidence" value="ECO:0007669"/>
    <property type="project" value="UniProtKB-KW"/>
</dbReference>
<evidence type="ECO:0000259" key="10">
    <source>
        <dbReference type="Pfam" id="PF01619"/>
    </source>
</evidence>
<dbReference type="SUPFAM" id="SSF51730">
    <property type="entry name" value="FAD-linked oxidoreductase"/>
    <property type="match status" value="1"/>
</dbReference>
<evidence type="ECO:0000256" key="4">
    <source>
        <dbReference type="ARBA" id="ARBA00022630"/>
    </source>
</evidence>
<dbReference type="InterPro" id="IPR002872">
    <property type="entry name" value="Proline_DH_dom"/>
</dbReference>
<dbReference type="EMBL" id="CAESAI010000001">
    <property type="protein sequence ID" value="CAB4329633.1"/>
    <property type="molecule type" value="Genomic_DNA"/>
</dbReference>
<sequence length="309" mass="33721">MLRELLVSASRSEKLEHLVSTSPLSRGVVNRFVAGTTTADVVSTVQNLHDNGLLATVDRLGEDTLDRAAADATVSDYKDVLRAISNAGLTSSAEVSVKLSAVGQALGADGESIALENALTICAIAKEVGTTVTFDMEDHTTIDSTLRILTAVRKAFPTTGGVLQAQLHRTEDDVAAYSYADSRIRLCKGAYAEAADVAFVERGEIDKAYVRSMRALIESSAYPMLATHDPRLIQIGQALALRSGRKKETFEFQMLLGVRPEEQLRLADLGHKVRIYVPYGDQWYPYLMRRMAEKPANLSLFLRSLVSKS</sequence>
<name>A0A6J5YPA1_9ZZZZ</name>
<evidence type="ECO:0000256" key="3">
    <source>
        <dbReference type="ARBA" id="ARBA00012695"/>
    </source>
</evidence>
<dbReference type="Pfam" id="PF01619">
    <property type="entry name" value="Pro_dh"/>
    <property type="match status" value="1"/>
</dbReference>
<dbReference type="EMBL" id="CAFBIX010000002">
    <property type="protein sequence ID" value="CAB4845993.1"/>
    <property type="molecule type" value="Genomic_DNA"/>
</dbReference>
<evidence type="ECO:0000313" key="11">
    <source>
        <dbReference type="EMBL" id="CAB4329633.1"/>
    </source>
</evidence>
<dbReference type="EC" id="1.5.5.2" evidence="3"/>
<evidence type="ECO:0000313" key="15">
    <source>
        <dbReference type="EMBL" id="CAB4799175.1"/>
    </source>
</evidence>
<evidence type="ECO:0000256" key="1">
    <source>
        <dbReference type="ARBA" id="ARBA00001974"/>
    </source>
</evidence>
<dbReference type="AlphaFoldDB" id="A0A6J5YPA1"/>